<sequence length="726" mass="82539">MPWRELWTSGWRTASYIPRGSSVVSKSTRLRNPSQTVLFCPLLDPVLSSRQKRQYTSHKHADFPNSLPAFCYDPLPITDPENSSNPAFRLLELHPGQESEEVQCTLIESRLLNKDPYETISYRWDDAQTTIVCNGRALSIRRSLAGALRALRYRDQPRLLWADAICIQQDDNAEKDNQVQLMRRIYSQAQGVLVWLGETAGDGNSHISVSWPARLAILGGLVTLRPRMNNSNPSAPYVRVRNVRKGTMTVLAPFSVELYLLLVSFLRKSWFRRAWVVQEVVVSKKVTCVWGSQQCEWKEVTRALEFMSKARFPLVFMPTLQHIAGIEEEMVRYKEGANTLLGLLLRHQRCLSTNPRDKVYAFCSLMGTSPSEFIDVRIRYGDAVESVYRDVATKILQHDRNLDILSHSPSPSTTSSSTSNLPSWIPDWSRRASEDMAHGWGIRPLSLASREMYSHHPPKPPFTAAKDSTYTPSPSPCLNSLTVSGYTFDTIATTGPVFNGVQVPSAVTTLRDIVLSWLRTHHTFYHTRDVLRAWEEIADARSQRCYTPDNHHHHHHKNTKPTSNEPILTAFYRTISTSEYDHSPDIRSELHIWNRVNRQFPLLRKLHLDTIVLMPYWIALLLWYGATDRPLLKFELQKRNTLYRRLIRTERGYLGLAGNGAQVGDRVVLCRGSRVPLVLRPVEPEASSSTAAQGTLSYRLVADAYVHGIMQGQGFDESSCASMVLV</sequence>
<reference evidence="2" key="1">
    <citation type="submission" date="2020-02" db="EMBL/GenBank/DDBJ databases">
        <authorList>
            <person name="Palmer J.M."/>
        </authorList>
    </citation>
    <scope>NUCLEOTIDE SEQUENCE</scope>
    <source>
        <strain evidence="2">EPUS1.4</strain>
        <tissue evidence="2">Thallus</tissue>
    </source>
</reference>
<dbReference type="Proteomes" id="UP000606974">
    <property type="component" value="Unassembled WGS sequence"/>
</dbReference>
<dbReference type="AlphaFoldDB" id="A0A8H7AKD8"/>
<protein>
    <recommendedName>
        <fullName evidence="1">Heterokaryon incompatibility domain-containing protein</fullName>
    </recommendedName>
</protein>
<evidence type="ECO:0000313" key="2">
    <source>
        <dbReference type="EMBL" id="KAF7509744.1"/>
    </source>
</evidence>
<dbReference type="InterPro" id="IPR010730">
    <property type="entry name" value="HET"/>
</dbReference>
<feature type="domain" description="Heterokaryon incompatibility" evidence="1">
    <location>
        <begin position="117"/>
        <end position="279"/>
    </location>
</feature>
<dbReference type="Pfam" id="PF06985">
    <property type="entry name" value="HET"/>
    <property type="match status" value="1"/>
</dbReference>
<name>A0A8H7AKD8_9EURO</name>
<dbReference type="EMBL" id="JAACFV010000037">
    <property type="protein sequence ID" value="KAF7509744.1"/>
    <property type="molecule type" value="Genomic_DNA"/>
</dbReference>
<dbReference type="InterPro" id="IPR052895">
    <property type="entry name" value="HetReg/Transcr_Mod"/>
</dbReference>
<proteinExistence type="predicted"/>
<gene>
    <name evidence="2" type="ORF">GJ744_007439</name>
</gene>
<evidence type="ECO:0000259" key="1">
    <source>
        <dbReference type="Pfam" id="PF06985"/>
    </source>
</evidence>
<dbReference type="OrthoDB" id="2157530at2759"/>
<dbReference type="PANTHER" id="PTHR24148">
    <property type="entry name" value="ANKYRIN REPEAT DOMAIN-CONTAINING PROTEIN 39 HOMOLOG-RELATED"/>
    <property type="match status" value="1"/>
</dbReference>
<keyword evidence="3" id="KW-1185">Reference proteome</keyword>
<dbReference type="Pfam" id="PF26639">
    <property type="entry name" value="Het-6_barrel"/>
    <property type="match status" value="1"/>
</dbReference>
<dbReference type="PANTHER" id="PTHR24148:SF73">
    <property type="entry name" value="HET DOMAIN PROTEIN (AFU_ORTHOLOGUE AFUA_8G01020)"/>
    <property type="match status" value="1"/>
</dbReference>
<evidence type="ECO:0000313" key="3">
    <source>
        <dbReference type="Proteomes" id="UP000606974"/>
    </source>
</evidence>
<comment type="caution">
    <text evidence="2">The sequence shown here is derived from an EMBL/GenBank/DDBJ whole genome shotgun (WGS) entry which is preliminary data.</text>
</comment>
<organism evidence="2 3">
    <name type="scientific">Endocarpon pusillum</name>
    <dbReference type="NCBI Taxonomy" id="364733"/>
    <lineage>
        <taxon>Eukaryota</taxon>
        <taxon>Fungi</taxon>
        <taxon>Dikarya</taxon>
        <taxon>Ascomycota</taxon>
        <taxon>Pezizomycotina</taxon>
        <taxon>Eurotiomycetes</taxon>
        <taxon>Chaetothyriomycetidae</taxon>
        <taxon>Verrucariales</taxon>
        <taxon>Verrucariaceae</taxon>
        <taxon>Endocarpon</taxon>
    </lineage>
</organism>
<accession>A0A8H7AKD8</accession>